<dbReference type="PIRSF" id="PIRSF015736">
    <property type="entry name" value="MI"/>
    <property type="match status" value="1"/>
</dbReference>
<organism evidence="1 2">
    <name type="scientific">Octadecabacter arcticus 238</name>
    <dbReference type="NCBI Taxonomy" id="391616"/>
    <lineage>
        <taxon>Bacteria</taxon>
        <taxon>Pseudomonadati</taxon>
        <taxon>Pseudomonadota</taxon>
        <taxon>Alphaproteobacteria</taxon>
        <taxon>Rhodobacterales</taxon>
        <taxon>Roseobacteraceae</taxon>
        <taxon>Octadecabacter</taxon>
    </lineage>
</organism>
<gene>
    <name evidence="1" type="primary">eutA</name>
    <name evidence="1" type="ORF">OA238_c23640</name>
</gene>
<dbReference type="OrthoDB" id="9816064at2"/>
<dbReference type="STRING" id="391616.OA238_c23640"/>
<sequence length="263" mass="28286">MINSVTISSEQVVLEARSDRKKIGLIALATDLTTERDFARIIPMERAGVYGTRIAFANPTTPDNLRKMAPKITAAAELILPGETLDAVCYSCTAASVVIGDAEITASIHAARPGVPVVTPSGAALGAFSALNVQHISVLTPYLIETSLPMADYFKLHGLKIEKFRCLGLEDDRDMARVDPDMILRAALETETAQTQAFFLSCTGLQAVDVIAELERQTGKPVVTSNQASAWALMNHTGLVQTSNKWGQLFQHALPDHKQGVSA</sequence>
<dbReference type="HOGENOM" id="CLU_068086_5_1_5"/>
<evidence type="ECO:0000313" key="2">
    <source>
        <dbReference type="Proteomes" id="UP000004688"/>
    </source>
</evidence>
<dbReference type="KEGG" id="oar:OA238_c23640"/>
<dbReference type="InterPro" id="IPR026286">
    <property type="entry name" value="MaiA/AMDase"/>
</dbReference>
<dbReference type="Pfam" id="PF17645">
    <property type="entry name" value="Amdase"/>
    <property type="match status" value="1"/>
</dbReference>
<dbReference type="AlphaFoldDB" id="M9RIN7"/>
<evidence type="ECO:0000313" key="1">
    <source>
        <dbReference type="EMBL" id="AGI72434.1"/>
    </source>
</evidence>
<name>M9RIN7_9RHOB</name>
<reference evidence="1 2" key="1">
    <citation type="journal article" date="2013" name="PLoS ONE">
        <title>Poles Apart: Arctic and Antarctic Octadecabacter strains Share High Genome Plasticity and a New Type of Xanthorhodopsin.</title>
        <authorList>
            <person name="Vollmers J."/>
            <person name="Voget S."/>
            <person name="Dietrich S."/>
            <person name="Gollnow K."/>
            <person name="Smits M."/>
            <person name="Meyer K."/>
            <person name="Brinkhoff T."/>
            <person name="Simon M."/>
            <person name="Daniel R."/>
        </authorList>
    </citation>
    <scope>NUCLEOTIDE SEQUENCE [LARGE SCALE GENOMIC DNA]</scope>
    <source>
        <strain evidence="1 2">238</strain>
    </source>
</reference>
<dbReference type="EMBL" id="CP003742">
    <property type="protein sequence ID" value="AGI72434.1"/>
    <property type="molecule type" value="Genomic_DNA"/>
</dbReference>
<dbReference type="InterPro" id="IPR053714">
    <property type="entry name" value="Iso_Racemase_Enz_sf"/>
</dbReference>
<keyword evidence="2" id="KW-1185">Reference proteome</keyword>
<dbReference type="eggNOG" id="COG3473">
    <property type="taxonomic scope" value="Bacteria"/>
</dbReference>
<dbReference type="InterPro" id="IPR014332">
    <property type="entry name" value="Ectoine_EutA"/>
</dbReference>
<dbReference type="RefSeq" id="WP_015495520.1">
    <property type="nucleotide sequence ID" value="NC_020908.1"/>
</dbReference>
<accession>M9RIN7</accession>
<protein>
    <submittedName>
        <fullName evidence="1">Ectoine utilization protein EutA</fullName>
    </submittedName>
</protein>
<dbReference type="Gene3D" id="3.40.50.12500">
    <property type="match status" value="1"/>
</dbReference>
<dbReference type="NCBIfam" id="TIGR02990">
    <property type="entry name" value="ectoine_eutA"/>
    <property type="match status" value="1"/>
</dbReference>
<dbReference type="PANTHER" id="PTHR40267">
    <property type="entry name" value="BLR3294 PROTEIN"/>
    <property type="match status" value="1"/>
</dbReference>
<dbReference type="PANTHER" id="PTHR40267:SF1">
    <property type="entry name" value="BLR3294 PROTEIN"/>
    <property type="match status" value="1"/>
</dbReference>
<dbReference type="Proteomes" id="UP000004688">
    <property type="component" value="Chromosome"/>
</dbReference>
<proteinExistence type="predicted"/>